<feature type="transmembrane region" description="Helical" evidence="16">
    <location>
        <begin position="157"/>
        <end position="181"/>
    </location>
</feature>
<dbReference type="InterPro" id="IPR000276">
    <property type="entry name" value="GPCR_Rhodpsn"/>
</dbReference>
<dbReference type="PANTHER" id="PTHR24243:SF7">
    <property type="entry name" value="GROWTH HORMONE SECRETAGOGUE RECEPTOR TYPE 1"/>
    <property type="match status" value="1"/>
</dbReference>
<dbReference type="OMA" id="VSECCTF"/>
<reference evidence="19" key="3">
    <citation type="journal article" date="2014" name="Nature">
        <title>Elephant shark genome provides unique insights into gnathostome evolution.</title>
        <authorList>
            <consortium name="International Elephant Shark Genome Sequencing Consortium"/>
            <person name="Venkatesh B."/>
            <person name="Lee A.P."/>
            <person name="Ravi V."/>
            <person name="Maurya A.K."/>
            <person name="Lian M.M."/>
            <person name="Swann J.B."/>
            <person name="Ohta Y."/>
            <person name="Flajnik M.F."/>
            <person name="Sutoh Y."/>
            <person name="Kasahara M."/>
            <person name="Hoon S."/>
            <person name="Gangu V."/>
            <person name="Roy S.W."/>
            <person name="Irimia M."/>
            <person name="Korzh V."/>
            <person name="Kondrychyn I."/>
            <person name="Lim Z.W."/>
            <person name="Tay B.H."/>
            <person name="Tohari S."/>
            <person name="Kong K.W."/>
            <person name="Ho S."/>
            <person name="Lorente-Galdos B."/>
            <person name="Quilez J."/>
            <person name="Marques-Bonet T."/>
            <person name="Raney B.J."/>
            <person name="Ingham P.W."/>
            <person name="Tay A."/>
            <person name="Hillier L.W."/>
            <person name="Minx P."/>
            <person name="Boehm T."/>
            <person name="Wilson R.K."/>
            <person name="Brenner S."/>
            <person name="Warren W.C."/>
        </authorList>
    </citation>
    <scope>NUCLEOTIDE SEQUENCE [LARGE SCALE GENOMIC DNA]</scope>
</reference>
<dbReference type="STRING" id="7868.ENSCMIP00000034361"/>
<evidence type="ECO:0000259" key="17">
    <source>
        <dbReference type="PROSITE" id="PS50262"/>
    </source>
</evidence>
<feature type="domain" description="G-protein coupled receptors family 1 profile" evidence="17">
    <location>
        <begin position="57"/>
        <end position="312"/>
    </location>
</feature>
<dbReference type="GeneTree" id="ENSGT01120000271823"/>
<accession>A0A4W3J453</accession>
<reference evidence="19" key="2">
    <citation type="journal article" date="2007" name="PLoS Biol.">
        <title>Survey sequencing and comparative analysis of the elephant shark (Callorhinchus milii) genome.</title>
        <authorList>
            <person name="Venkatesh B."/>
            <person name="Kirkness E.F."/>
            <person name="Loh Y.H."/>
            <person name="Halpern A.L."/>
            <person name="Lee A.P."/>
            <person name="Johnson J."/>
            <person name="Dandona N."/>
            <person name="Viswanathan L.D."/>
            <person name="Tay A."/>
            <person name="Venter J.C."/>
            <person name="Strausberg R.L."/>
            <person name="Brenner S."/>
        </authorList>
    </citation>
    <scope>NUCLEOTIDE SEQUENCE [LARGE SCALE GENOMIC DNA]</scope>
</reference>
<keyword evidence="19" id="KW-1185">Reference proteome</keyword>
<dbReference type="GO" id="GO:0009755">
    <property type="term" value="P:hormone-mediated signaling pathway"/>
    <property type="evidence" value="ECO:0007669"/>
    <property type="project" value="TreeGrafter"/>
</dbReference>
<evidence type="ECO:0000256" key="7">
    <source>
        <dbReference type="ARBA" id="ARBA00023136"/>
    </source>
</evidence>
<evidence type="ECO:0000256" key="9">
    <source>
        <dbReference type="ARBA" id="ARBA00023170"/>
    </source>
</evidence>
<dbReference type="GO" id="GO:0001616">
    <property type="term" value="F:growth hormone secretagogue receptor activity"/>
    <property type="evidence" value="ECO:0007669"/>
    <property type="project" value="TreeGrafter"/>
</dbReference>
<proteinExistence type="inferred from homology"/>
<comment type="similarity">
    <text evidence="15">Belongs to the G-protein coupled receptor 1 family.</text>
</comment>
<evidence type="ECO:0000313" key="18">
    <source>
        <dbReference type="Ensembl" id="ENSCMIP00000034361.1"/>
    </source>
</evidence>
<keyword evidence="4 15" id="KW-0812">Transmembrane</keyword>
<dbReference type="OrthoDB" id="5962705at2759"/>
<keyword evidence="6 15" id="KW-0297">G-protein coupled receptor</keyword>
<evidence type="ECO:0000256" key="5">
    <source>
        <dbReference type="ARBA" id="ARBA00022989"/>
    </source>
</evidence>
<dbReference type="PRINTS" id="PR01417">
    <property type="entry name" value="GHSRECEPTOR"/>
</dbReference>
<feature type="transmembrane region" description="Helical" evidence="16">
    <location>
        <begin position="77"/>
        <end position="98"/>
    </location>
</feature>
<feature type="transmembrane region" description="Helical" evidence="16">
    <location>
        <begin position="118"/>
        <end position="136"/>
    </location>
</feature>
<evidence type="ECO:0000256" key="14">
    <source>
        <dbReference type="ARBA" id="ARBA00056988"/>
    </source>
</evidence>
<dbReference type="InParanoid" id="A0A4W3J453"/>
<dbReference type="FunFam" id="1.20.1070.10:FF:000125">
    <property type="entry name" value="growth hormone secretagogue receptor type 1"/>
    <property type="match status" value="1"/>
</dbReference>
<dbReference type="InterPro" id="IPR017452">
    <property type="entry name" value="GPCR_Rhodpsn_7TM"/>
</dbReference>
<reference evidence="18" key="4">
    <citation type="submission" date="2025-08" db="UniProtKB">
        <authorList>
            <consortium name="Ensembl"/>
        </authorList>
    </citation>
    <scope>IDENTIFICATION</scope>
</reference>
<sequence>MQNSTSGPPDGNYCSESGCNQTKRSVYYELPDDIFSLPVLTGVTVVCIFLFIVGVLGNVLTILLVAKYKEMKTTTNLYLSSMALSDIVIFMCMPLDLYKIWKYKPWSFGELICKLSQFVSEGCTYATILHITALSMERYVAVCFPLKAKVFGTKSRIKAIIVGLWMAALTSAGPVFLLVGVEFQNGTDPSKTSECKCTEYAVSSGLLNAMTWVSSFYFFVPVCCLTILYGLIGRKLWRRRRRNHRDRSNRQTIKMLAAIVLGFVLCWLPFHIGRNLSSMSAGTPQMYVVSQYFHIISFVLFYLSAAINPILYNIMSGRYRAAMCKMLSGNRSHRRENAVGAATYWCTDSEAQV</sequence>
<evidence type="ECO:0000256" key="10">
    <source>
        <dbReference type="ARBA" id="ARBA00023180"/>
    </source>
</evidence>
<feature type="transmembrane region" description="Helical" evidence="16">
    <location>
        <begin position="39"/>
        <end position="65"/>
    </location>
</feature>
<dbReference type="Proteomes" id="UP000314986">
    <property type="component" value="Unassembled WGS sequence"/>
</dbReference>
<evidence type="ECO:0000256" key="15">
    <source>
        <dbReference type="RuleBase" id="RU000688"/>
    </source>
</evidence>
<keyword evidence="11 15" id="KW-0807">Transducer</keyword>
<evidence type="ECO:0000256" key="4">
    <source>
        <dbReference type="ARBA" id="ARBA00022692"/>
    </source>
</evidence>
<dbReference type="Pfam" id="PF00001">
    <property type="entry name" value="7tm_1"/>
    <property type="match status" value="1"/>
</dbReference>
<dbReference type="InterPro" id="IPR003905">
    <property type="entry name" value="GHS-R/MTLR"/>
</dbReference>
<evidence type="ECO:0000256" key="2">
    <source>
        <dbReference type="ARBA" id="ARBA00018726"/>
    </source>
</evidence>
<evidence type="ECO:0000256" key="12">
    <source>
        <dbReference type="ARBA" id="ARBA00032291"/>
    </source>
</evidence>
<keyword evidence="8" id="KW-1015">Disulfide bond</keyword>
<reference evidence="18" key="5">
    <citation type="submission" date="2025-09" db="UniProtKB">
        <authorList>
            <consortium name="Ensembl"/>
        </authorList>
    </citation>
    <scope>IDENTIFICATION</scope>
</reference>
<dbReference type="SMART" id="SM01381">
    <property type="entry name" value="7TM_GPCR_Srsx"/>
    <property type="match status" value="1"/>
</dbReference>
<keyword evidence="9 15" id="KW-0675">Receptor</keyword>
<evidence type="ECO:0000256" key="1">
    <source>
        <dbReference type="ARBA" id="ARBA00004651"/>
    </source>
</evidence>
<dbReference type="PROSITE" id="PS50262">
    <property type="entry name" value="G_PROTEIN_RECEP_F1_2"/>
    <property type="match status" value="1"/>
</dbReference>
<keyword evidence="3" id="KW-1003">Cell membrane</keyword>
<dbReference type="PANTHER" id="PTHR24243">
    <property type="entry name" value="G-PROTEIN COUPLED RECEPTOR"/>
    <property type="match status" value="1"/>
</dbReference>
<name>A0A4W3J453_CALMI</name>
<keyword evidence="10" id="KW-0325">Glycoprotein</keyword>
<dbReference type="KEGG" id="cmk:103190578"/>
<evidence type="ECO:0000256" key="8">
    <source>
        <dbReference type="ARBA" id="ARBA00023157"/>
    </source>
</evidence>
<comment type="function">
    <text evidence="14">Receptor for ghrelin, coupled to G-alpha-11 proteins. Stimulates growth hormone secretion. Also binds other growth hormone releasing peptides (GHRP) (e.g. Met-enkephalin and GHRP-6) as well as non-peptide, low molecular weight secretagogues (e.g. L-692,429, MK-0677, adenosine).</text>
</comment>
<organism evidence="18 19">
    <name type="scientific">Callorhinchus milii</name>
    <name type="common">Ghost shark</name>
    <dbReference type="NCBI Taxonomy" id="7868"/>
    <lineage>
        <taxon>Eukaryota</taxon>
        <taxon>Metazoa</taxon>
        <taxon>Chordata</taxon>
        <taxon>Craniata</taxon>
        <taxon>Vertebrata</taxon>
        <taxon>Chondrichthyes</taxon>
        <taxon>Holocephali</taxon>
        <taxon>Chimaeriformes</taxon>
        <taxon>Callorhinchidae</taxon>
        <taxon>Callorhinchus</taxon>
    </lineage>
</organism>
<dbReference type="Ensembl" id="ENSCMIT00000034877.1">
    <property type="protein sequence ID" value="ENSCMIP00000034361.1"/>
    <property type="gene ID" value="ENSCMIG00000014587.1"/>
</dbReference>
<dbReference type="PRINTS" id="PR00237">
    <property type="entry name" value="GPCRRHODOPSN"/>
</dbReference>
<dbReference type="Gene3D" id="1.20.1070.10">
    <property type="entry name" value="Rhodopsin 7-helix transmembrane proteins"/>
    <property type="match status" value="1"/>
</dbReference>
<protein>
    <recommendedName>
        <fullName evidence="2">Growth hormone secretagogue receptor type 1</fullName>
    </recommendedName>
    <alternativeName>
        <fullName evidence="13">GH-releasing peptide receptor</fullName>
    </alternativeName>
    <alternativeName>
        <fullName evidence="12">Ghrelin receptor</fullName>
    </alternativeName>
</protein>
<evidence type="ECO:0000313" key="19">
    <source>
        <dbReference type="Proteomes" id="UP000314986"/>
    </source>
</evidence>
<keyword evidence="5 16" id="KW-1133">Transmembrane helix</keyword>
<dbReference type="PROSITE" id="PS00237">
    <property type="entry name" value="G_PROTEIN_RECEP_F1_1"/>
    <property type="match status" value="1"/>
</dbReference>
<keyword evidence="7 16" id="KW-0472">Membrane</keyword>
<dbReference type="AlphaFoldDB" id="A0A4W3J453"/>
<feature type="transmembrane region" description="Helical" evidence="16">
    <location>
        <begin position="209"/>
        <end position="232"/>
    </location>
</feature>
<feature type="transmembrane region" description="Helical" evidence="16">
    <location>
        <begin position="292"/>
        <end position="315"/>
    </location>
</feature>
<dbReference type="GeneID" id="103190578"/>
<evidence type="ECO:0000256" key="16">
    <source>
        <dbReference type="SAM" id="Phobius"/>
    </source>
</evidence>
<evidence type="ECO:0000256" key="11">
    <source>
        <dbReference type="ARBA" id="ARBA00023224"/>
    </source>
</evidence>
<evidence type="ECO:0000256" key="6">
    <source>
        <dbReference type="ARBA" id="ARBA00023040"/>
    </source>
</evidence>
<reference evidence="19" key="1">
    <citation type="journal article" date="2006" name="Science">
        <title>Ancient noncoding elements conserved in the human genome.</title>
        <authorList>
            <person name="Venkatesh B."/>
            <person name="Kirkness E.F."/>
            <person name="Loh Y.H."/>
            <person name="Halpern A.L."/>
            <person name="Lee A.P."/>
            <person name="Johnson J."/>
            <person name="Dandona N."/>
            <person name="Viswanathan L.D."/>
            <person name="Tay A."/>
            <person name="Venter J.C."/>
            <person name="Strausberg R.L."/>
            <person name="Brenner S."/>
        </authorList>
    </citation>
    <scope>NUCLEOTIDE SEQUENCE [LARGE SCALE GENOMIC DNA]</scope>
</reference>
<comment type="subcellular location">
    <subcellularLocation>
        <location evidence="1">Cell membrane</location>
        <topology evidence="1">Multi-pass membrane protein</topology>
    </subcellularLocation>
</comment>
<dbReference type="SUPFAM" id="SSF81321">
    <property type="entry name" value="Family A G protein-coupled receptor-like"/>
    <property type="match status" value="1"/>
</dbReference>
<dbReference type="GO" id="GO:0005886">
    <property type="term" value="C:plasma membrane"/>
    <property type="evidence" value="ECO:0007669"/>
    <property type="project" value="UniProtKB-SubCell"/>
</dbReference>
<evidence type="ECO:0000256" key="13">
    <source>
        <dbReference type="ARBA" id="ARBA00033151"/>
    </source>
</evidence>
<evidence type="ECO:0000256" key="3">
    <source>
        <dbReference type="ARBA" id="ARBA00022475"/>
    </source>
</evidence>
<gene>
    <name evidence="18" type="primary">LOC103190578</name>
</gene>
<feature type="transmembrane region" description="Helical" evidence="16">
    <location>
        <begin position="253"/>
        <end position="272"/>
    </location>
</feature>